<comment type="caution">
    <text evidence="4">The sequence shown here is derived from an EMBL/GenBank/DDBJ whole genome shotgun (WGS) entry which is preliminary data.</text>
</comment>
<organism evidence="4 5">
    <name type="scientific">Streptosporangium fragile</name>
    <dbReference type="NCBI Taxonomy" id="46186"/>
    <lineage>
        <taxon>Bacteria</taxon>
        <taxon>Bacillati</taxon>
        <taxon>Actinomycetota</taxon>
        <taxon>Actinomycetes</taxon>
        <taxon>Streptosporangiales</taxon>
        <taxon>Streptosporangiaceae</taxon>
        <taxon>Streptosporangium</taxon>
    </lineage>
</organism>
<evidence type="ECO:0000259" key="3">
    <source>
        <dbReference type="Pfam" id="PF14016"/>
    </source>
</evidence>
<reference evidence="4 5" key="1">
    <citation type="journal article" date="2019" name="Int. J. Syst. Evol. Microbiol.">
        <title>The Global Catalogue of Microorganisms (GCM) 10K type strain sequencing project: providing services to taxonomists for standard genome sequencing and annotation.</title>
        <authorList>
            <consortium name="The Broad Institute Genomics Platform"/>
            <consortium name="The Broad Institute Genome Sequencing Center for Infectious Disease"/>
            <person name="Wu L."/>
            <person name="Ma J."/>
        </authorList>
    </citation>
    <scope>NUCLEOTIDE SEQUENCE [LARGE SCALE GENOMIC DNA]</scope>
    <source>
        <strain evidence="4 5">JCM 6242</strain>
    </source>
</reference>
<sequence length="324" mass="33842">MSDMTFPRVRAAVLVILALAGCGDEHAAAPGGKPTPSAGLSGRPTPGTASPERPASTTASCPASGVVLWTREPSAAMGLRSMSVELYNCGDRNRVLKGYPGIGLLDADLHPVKAAVGHGSSSVAQVDSYDRPPATVTLRPGEVASAGILWRNLVTDHPERAVTAQVLDITPMPGAPAERLWDVGIDLGTTRKVAVGPWEKVREANGVEIGDNAPHYGDNHAWRRRLELSPADRMVGEPAAGRIRPALERLRVKGGFTAESVRAELLSPGFPAADAFAHATGATDEVAYEVYPGRGACVHGELQPKRLTVAVDGVRLEGGCAPPA</sequence>
<gene>
    <name evidence="4" type="ORF">GCM10010517_78450</name>
</gene>
<evidence type="ECO:0000313" key="5">
    <source>
        <dbReference type="Proteomes" id="UP001500831"/>
    </source>
</evidence>
<dbReference type="Proteomes" id="UP001500831">
    <property type="component" value="Unassembled WGS sequence"/>
</dbReference>
<feature type="region of interest" description="Disordered" evidence="1">
    <location>
        <begin position="28"/>
        <end position="61"/>
    </location>
</feature>
<protein>
    <recommendedName>
        <fullName evidence="3">DUF4232 domain-containing protein</fullName>
    </recommendedName>
</protein>
<evidence type="ECO:0000256" key="2">
    <source>
        <dbReference type="SAM" id="SignalP"/>
    </source>
</evidence>
<dbReference type="InterPro" id="IPR025326">
    <property type="entry name" value="DUF4232"/>
</dbReference>
<evidence type="ECO:0000313" key="4">
    <source>
        <dbReference type="EMBL" id="GAA2911892.1"/>
    </source>
</evidence>
<evidence type="ECO:0000256" key="1">
    <source>
        <dbReference type="SAM" id="MobiDB-lite"/>
    </source>
</evidence>
<dbReference type="Pfam" id="PF14016">
    <property type="entry name" value="DUF4232"/>
    <property type="match status" value="1"/>
</dbReference>
<proteinExistence type="predicted"/>
<name>A0ABN3WER8_9ACTN</name>
<keyword evidence="5" id="KW-1185">Reference proteome</keyword>
<feature type="signal peptide" evidence="2">
    <location>
        <begin position="1"/>
        <end position="27"/>
    </location>
</feature>
<feature type="chain" id="PRO_5046768940" description="DUF4232 domain-containing protein" evidence="2">
    <location>
        <begin position="28"/>
        <end position="324"/>
    </location>
</feature>
<keyword evidence="2" id="KW-0732">Signal</keyword>
<dbReference type="EMBL" id="BAAAVI010000114">
    <property type="protein sequence ID" value="GAA2911892.1"/>
    <property type="molecule type" value="Genomic_DNA"/>
</dbReference>
<accession>A0ABN3WER8</accession>
<feature type="domain" description="DUF4232" evidence="3">
    <location>
        <begin position="61"/>
        <end position="198"/>
    </location>
</feature>